<reference evidence="2 3" key="1">
    <citation type="journal article" date="2019" name="Sci. Rep.">
        <title>Differences in resource use lead to coexistence of seed-transmitted microbial populations.</title>
        <authorList>
            <person name="Torres-Cortes G."/>
            <person name="Garcia B.J."/>
            <person name="Compant S."/>
            <person name="Rezki S."/>
            <person name="Jones P."/>
            <person name="Preveaux A."/>
            <person name="Briand M."/>
            <person name="Roulet A."/>
            <person name="Bouchez O."/>
            <person name="Jacobson D."/>
            <person name="Barret M."/>
        </authorList>
    </citation>
    <scope>NUCLEOTIDE SEQUENCE [LARGE SCALE GENOMIC DNA]</scope>
    <source>
        <strain evidence="2 3">CFBP13511</strain>
    </source>
</reference>
<dbReference type="OrthoDB" id="6494800at2"/>
<dbReference type="InterPro" id="IPR027417">
    <property type="entry name" value="P-loop_NTPase"/>
</dbReference>
<dbReference type="Proteomes" id="UP000306393">
    <property type="component" value="Unassembled WGS sequence"/>
</dbReference>
<gene>
    <name evidence="2" type="ORF">EpCFBP13511_00615</name>
    <name evidence="1" type="ORF">IFT93_03130</name>
</gene>
<protein>
    <recommendedName>
        <fullName evidence="5">Thymidylate kinase</fullName>
    </recommendedName>
</protein>
<evidence type="ECO:0000313" key="2">
    <source>
        <dbReference type="EMBL" id="TKJ94897.1"/>
    </source>
</evidence>
<accession>A0A3Q8HJV2</accession>
<dbReference type="EMBL" id="QGAC01000001">
    <property type="protein sequence ID" value="TKJ94897.1"/>
    <property type="molecule type" value="Genomic_DNA"/>
</dbReference>
<comment type="caution">
    <text evidence="2">The sequence shown here is derived from an EMBL/GenBank/DDBJ whole genome shotgun (WGS) entry which is preliminary data.</text>
</comment>
<dbReference type="Gene3D" id="3.40.50.300">
    <property type="entry name" value="P-loop containing nucleotide triphosphate hydrolases"/>
    <property type="match status" value="1"/>
</dbReference>
<dbReference type="SUPFAM" id="SSF52540">
    <property type="entry name" value="P-loop containing nucleoside triphosphate hydrolases"/>
    <property type="match status" value="1"/>
</dbReference>
<dbReference type="Proteomes" id="UP000661012">
    <property type="component" value="Unassembled WGS sequence"/>
</dbReference>
<evidence type="ECO:0008006" key="5">
    <source>
        <dbReference type="Google" id="ProtNLM"/>
    </source>
</evidence>
<keyword evidence="4" id="KW-1185">Reference proteome</keyword>
<evidence type="ECO:0000313" key="3">
    <source>
        <dbReference type="Proteomes" id="UP000306393"/>
    </source>
</evidence>
<dbReference type="EMBL" id="JACYNN010000001">
    <property type="protein sequence ID" value="MBD8105415.1"/>
    <property type="molecule type" value="Genomic_DNA"/>
</dbReference>
<dbReference type="AlphaFoldDB" id="A0A3Q8HJV2"/>
<dbReference type="STRING" id="1219360.GCA_001571305_01126"/>
<evidence type="ECO:0000313" key="1">
    <source>
        <dbReference type="EMBL" id="MBD8105415.1"/>
    </source>
</evidence>
<proteinExistence type="predicted"/>
<sequence>MNQQTAFPHHAPVRVIAIAGCDGAGKSTLASCLTQYFSAGEPTKLLYLGQSSGHIAEWITHLPLIGAPFGGYLKSKARRIHEKPAIPPGAVTALVIYLLSCWRTYKFCRMLRMCKKGYLLFTDRYPQTEVAGFRFDGPQLAKTEGGSLWVRALRKREEKMYQWMASYPPVLLIRLNIDAETAHQRKPDHPRSILREKTAVIPQLTFNGAHIVDLNGCDPADKIFHASRQAVQSSLSSSFHRVCDDEF</sequence>
<dbReference type="RefSeq" id="WP_118664273.1">
    <property type="nucleotide sequence ID" value="NZ_CP022725.1"/>
</dbReference>
<organism evidence="2 3">
    <name type="scientific">Erwinia persicina</name>
    <dbReference type="NCBI Taxonomy" id="55211"/>
    <lineage>
        <taxon>Bacteria</taxon>
        <taxon>Pseudomonadati</taxon>
        <taxon>Pseudomonadota</taxon>
        <taxon>Gammaproteobacteria</taxon>
        <taxon>Enterobacterales</taxon>
        <taxon>Erwiniaceae</taxon>
        <taxon>Erwinia</taxon>
    </lineage>
</organism>
<dbReference type="KEGG" id="epe:CI789_09635"/>
<name>A0A3Q8HJV2_9GAMM</name>
<evidence type="ECO:0000313" key="4">
    <source>
        <dbReference type="Proteomes" id="UP000661012"/>
    </source>
</evidence>
<reference evidence="1 4" key="2">
    <citation type="journal article" date="2020" name="FEMS Microbiol. Ecol.">
        <title>Temporal dynamics of bacterial communities during seed development and maturation.</title>
        <authorList>
            <person name="Chesneau G."/>
            <person name="Torres-Cortes G."/>
            <person name="Briand M."/>
            <person name="Darrasse A."/>
            <person name="Preveaux A."/>
            <person name="Marais C."/>
            <person name="Jacques M.A."/>
            <person name="Shade A."/>
            <person name="Barret M."/>
        </authorList>
    </citation>
    <scope>NUCLEOTIDE SEQUENCE [LARGE SCALE GENOMIC DNA]</scope>
    <source>
        <strain evidence="1 4">CFBP13732</strain>
    </source>
</reference>